<evidence type="ECO:0000313" key="2">
    <source>
        <dbReference type="Proteomes" id="UP000595814"/>
    </source>
</evidence>
<sequence>MSSFLGFIHYEMFRKIQFQNFIVDKILNIAKLHGYNYIVDNTNELGVLEEGNLEDIIDIKNIHGWLQERVGLVERKFALVTSQLISENPLLTEEIRFLMYKLGKEEKDYRNPKEAYELINSKFLDGMPCDKAIGIIEEKENLISYKVVTDMHLNFWNKNEKLYWDLRNEYINGVLSNSDYKLCELSKDYYEIRG</sequence>
<gene>
    <name evidence="1" type="ORF">JFY71_01635</name>
</gene>
<protein>
    <submittedName>
        <fullName evidence="1">Uncharacterized protein</fullName>
    </submittedName>
</protein>
<evidence type="ECO:0000313" key="1">
    <source>
        <dbReference type="EMBL" id="QQK08268.1"/>
    </source>
</evidence>
<dbReference type="EMBL" id="CP066744">
    <property type="protein sequence ID" value="QQK08268.1"/>
    <property type="molecule type" value="Genomic_DNA"/>
</dbReference>
<reference evidence="1 2" key="1">
    <citation type="journal article" date="2022" name="Int. J. Syst. Evol. Microbiol.">
        <title>Miniphocaeibacter halophilus sp. nov., an ammonium-tolerant acetate-producing bacterium isolated from a biogas system.</title>
        <authorList>
            <person name="Schnurer A."/>
            <person name="Singh A."/>
            <person name="Bi S."/>
            <person name="Qiao W."/>
            <person name="Westerholm M."/>
        </authorList>
    </citation>
    <scope>NUCLEOTIDE SEQUENCE [LARGE SCALE GENOMIC DNA]</scope>
    <source>
        <strain evidence="1 2">AMB_01</strain>
    </source>
</reference>
<keyword evidence="2" id="KW-1185">Reference proteome</keyword>
<name>A0AC61MYR2_9FIRM</name>
<dbReference type="Proteomes" id="UP000595814">
    <property type="component" value="Chromosome"/>
</dbReference>
<accession>A0AC61MYR2</accession>
<proteinExistence type="predicted"/>
<organism evidence="1 2">
    <name type="scientific">Miniphocaeibacter halophilus</name>
    <dbReference type="NCBI Taxonomy" id="2931922"/>
    <lineage>
        <taxon>Bacteria</taxon>
        <taxon>Bacillati</taxon>
        <taxon>Bacillota</taxon>
        <taxon>Tissierellia</taxon>
        <taxon>Tissierellales</taxon>
        <taxon>Peptoniphilaceae</taxon>
        <taxon>Miniphocaeibacter</taxon>
    </lineage>
</organism>